<evidence type="ECO:0000313" key="3">
    <source>
        <dbReference type="EnsemblProtists" id="EKX46469"/>
    </source>
</evidence>
<dbReference type="OrthoDB" id="445911at2759"/>
<dbReference type="PaxDb" id="55529-EKX46469"/>
<reference evidence="2 4" key="1">
    <citation type="journal article" date="2012" name="Nature">
        <title>Algal genomes reveal evolutionary mosaicism and the fate of nucleomorphs.</title>
        <authorList>
            <consortium name="DOE Joint Genome Institute"/>
            <person name="Curtis B.A."/>
            <person name="Tanifuji G."/>
            <person name="Burki F."/>
            <person name="Gruber A."/>
            <person name="Irimia M."/>
            <person name="Maruyama S."/>
            <person name="Arias M.C."/>
            <person name="Ball S.G."/>
            <person name="Gile G.H."/>
            <person name="Hirakawa Y."/>
            <person name="Hopkins J.F."/>
            <person name="Kuo A."/>
            <person name="Rensing S.A."/>
            <person name="Schmutz J."/>
            <person name="Symeonidi A."/>
            <person name="Elias M."/>
            <person name="Eveleigh R.J."/>
            <person name="Herman E.K."/>
            <person name="Klute M.J."/>
            <person name="Nakayama T."/>
            <person name="Obornik M."/>
            <person name="Reyes-Prieto A."/>
            <person name="Armbrust E.V."/>
            <person name="Aves S.J."/>
            <person name="Beiko R.G."/>
            <person name="Coutinho P."/>
            <person name="Dacks J.B."/>
            <person name="Durnford D.G."/>
            <person name="Fast N.M."/>
            <person name="Green B.R."/>
            <person name="Grisdale C.J."/>
            <person name="Hempel F."/>
            <person name="Henrissat B."/>
            <person name="Hoppner M.P."/>
            <person name="Ishida K."/>
            <person name="Kim E."/>
            <person name="Koreny L."/>
            <person name="Kroth P.G."/>
            <person name="Liu Y."/>
            <person name="Malik S.B."/>
            <person name="Maier U.G."/>
            <person name="McRose D."/>
            <person name="Mock T."/>
            <person name="Neilson J.A."/>
            <person name="Onodera N.T."/>
            <person name="Poole A.M."/>
            <person name="Pritham E.J."/>
            <person name="Richards T.A."/>
            <person name="Rocap G."/>
            <person name="Roy S.W."/>
            <person name="Sarai C."/>
            <person name="Schaack S."/>
            <person name="Shirato S."/>
            <person name="Slamovits C.H."/>
            <person name="Spencer D.F."/>
            <person name="Suzuki S."/>
            <person name="Worden A.Z."/>
            <person name="Zauner S."/>
            <person name="Barry K."/>
            <person name="Bell C."/>
            <person name="Bharti A.K."/>
            <person name="Crow J.A."/>
            <person name="Grimwood J."/>
            <person name="Kramer R."/>
            <person name="Lindquist E."/>
            <person name="Lucas S."/>
            <person name="Salamov A."/>
            <person name="McFadden G.I."/>
            <person name="Lane C.E."/>
            <person name="Keeling P.J."/>
            <person name="Gray M.W."/>
            <person name="Grigoriev I.V."/>
            <person name="Archibald J.M."/>
        </authorList>
    </citation>
    <scope>NUCLEOTIDE SEQUENCE</scope>
    <source>
        <strain evidence="2 4">CCMP2712</strain>
    </source>
</reference>
<dbReference type="RefSeq" id="XP_005833449.1">
    <property type="nucleotide sequence ID" value="XM_005833392.1"/>
</dbReference>
<dbReference type="PANTHER" id="PTHR21715">
    <property type="entry name" value="RH04127P"/>
    <property type="match status" value="1"/>
</dbReference>
<name>L1JEA1_GUITC</name>
<dbReference type="SMART" id="SM00456">
    <property type="entry name" value="WW"/>
    <property type="match status" value="1"/>
</dbReference>
<proteinExistence type="predicted"/>
<dbReference type="STRING" id="905079.L1JEA1"/>
<reference evidence="4" key="2">
    <citation type="submission" date="2012-11" db="EMBL/GenBank/DDBJ databases">
        <authorList>
            <person name="Kuo A."/>
            <person name="Curtis B.A."/>
            <person name="Tanifuji G."/>
            <person name="Burki F."/>
            <person name="Gruber A."/>
            <person name="Irimia M."/>
            <person name="Maruyama S."/>
            <person name="Arias M.C."/>
            <person name="Ball S.G."/>
            <person name="Gile G.H."/>
            <person name="Hirakawa Y."/>
            <person name="Hopkins J.F."/>
            <person name="Rensing S.A."/>
            <person name="Schmutz J."/>
            <person name="Symeonidi A."/>
            <person name="Elias M."/>
            <person name="Eveleigh R.J."/>
            <person name="Herman E.K."/>
            <person name="Klute M.J."/>
            <person name="Nakayama T."/>
            <person name="Obornik M."/>
            <person name="Reyes-Prieto A."/>
            <person name="Armbrust E.V."/>
            <person name="Aves S.J."/>
            <person name="Beiko R.G."/>
            <person name="Coutinho P."/>
            <person name="Dacks J.B."/>
            <person name="Durnford D.G."/>
            <person name="Fast N.M."/>
            <person name="Green B.R."/>
            <person name="Grisdale C."/>
            <person name="Hempe F."/>
            <person name="Henrissat B."/>
            <person name="Hoppner M.P."/>
            <person name="Ishida K.-I."/>
            <person name="Kim E."/>
            <person name="Koreny L."/>
            <person name="Kroth P.G."/>
            <person name="Liu Y."/>
            <person name="Malik S.-B."/>
            <person name="Maier U.G."/>
            <person name="McRose D."/>
            <person name="Mock T."/>
            <person name="Neilson J.A."/>
            <person name="Onodera N.T."/>
            <person name="Poole A.M."/>
            <person name="Pritham E.J."/>
            <person name="Richards T.A."/>
            <person name="Rocap G."/>
            <person name="Roy S.W."/>
            <person name="Sarai C."/>
            <person name="Schaack S."/>
            <person name="Shirato S."/>
            <person name="Slamovits C.H."/>
            <person name="Spencer D.F."/>
            <person name="Suzuki S."/>
            <person name="Worden A.Z."/>
            <person name="Zauner S."/>
            <person name="Barry K."/>
            <person name="Bell C."/>
            <person name="Bharti A.K."/>
            <person name="Crow J.A."/>
            <person name="Grimwood J."/>
            <person name="Kramer R."/>
            <person name="Lindquist E."/>
            <person name="Lucas S."/>
            <person name="Salamov A."/>
            <person name="McFadden G.I."/>
            <person name="Lane C.E."/>
            <person name="Keeling P.J."/>
            <person name="Gray M.W."/>
            <person name="Grigoriev I.V."/>
            <person name="Archibald J.M."/>
        </authorList>
    </citation>
    <scope>NUCLEOTIDE SEQUENCE</scope>
    <source>
        <strain evidence="4">CCMP2712</strain>
    </source>
</reference>
<sequence length="69" mass="8186">MCDYLGISHAETNYFWIAELALLARLPPNWKTYKDPEGHAYFHNHATGVTSWTHPRDSYFFQLVKRERS</sequence>
<dbReference type="EMBL" id="JH992994">
    <property type="protein sequence ID" value="EKX46469.1"/>
    <property type="molecule type" value="Genomic_DNA"/>
</dbReference>
<feature type="non-terminal residue" evidence="2">
    <location>
        <position position="69"/>
    </location>
</feature>
<dbReference type="PANTHER" id="PTHR21715:SF0">
    <property type="entry name" value="RH04127P"/>
    <property type="match status" value="1"/>
</dbReference>
<dbReference type="HOGENOM" id="CLU_179619_0_0_1"/>
<evidence type="ECO:0000313" key="2">
    <source>
        <dbReference type="EMBL" id="EKX46469.1"/>
    </source>
</evidence>
<dbReference type="PROSITE" id="PS01159">
    <property type="entry name" value="WW_DOMAIN_1"/>
    <property type="match status" value="1"/>
</dbReference>
<dbReference type="SUPFAM" id="SSF51045">
    <property type="entry name" value="WW domain"/>
    <property type="match status" value="1"/>
</dbReference>
<organism evidence="2">
    <name type="scientific">Guillardia theta (strain CCMP2712)</name>
    <name type="common">Cryptophyte</name>
    <dbReference type="NCBI Taxonomy" id="905079"/>
    <lineage>
        <taxon>Eukaryota</taxon>
        <taxon>Cryptophyceae</taxon>
        <taxon>Pyrenomonadales</taxon>
        <taxon>Geminigeraceae</taxon>
        <taxon>Guillardia</taxon>
    </lineage>
</organism>
<dbReference type="EnsemblProtists" id="EKX46469">
    <property type="protein sequence ID" value="EKX46469"/>
    <property type="gene ID" value="GUITHDRAFT_70577"/>
</dbReference>
<accession>L1JEA1</accession>
<keyword evidence="4" id="KW-1185">Reference proteome</keyword>
<dbReference type="CDD" id="cd00201">
    <property type="entry name" value="WW"/>
    <property type="match status" value="1"/>
</dbReference>
<evidence type="ECO:0000259" key="1">
    <source>
        <dbReference type="PROSITE" id="PS50020"/>
    </source>
</evidence>
<dbReference type="PROSITE" id="PS50020">
    <property type="entry name" value="WW_DOMAIN_2"/>
    <property type="match status" value="1"/>
</dbReference>
<dbReference type="InterPro" id="IPR036020">
    <property type="entry name" value="WW_dom_sf"/>
</dbReference>
<dbReference type="AlphaFoldDB" id="L1JEA1"/>
<dbReference type="InterPro" id="IPR053233">
    <property type="entry name" value="ABRA-related"/>
</dbReference>
<dbReference type="Gene3D" id="2.20.70.10">
    <property type="match status" value="1"/>
</dbReference>
<dbReference type="KEGG" id="gtt:GUITHDRAFT_70577"/>
<gene>
    <name evidence="2" type="ORF">GUITHDRAFT_70577</name>
</gene>
<dbReference type="Proteomes" id="UP000011087">
    <property type="component" value="Unassembled WGS sequence"/>
</dbReference>
<protein>
    <recommendedName>
        <fullName evidence="1">WW domain-containing protein</fullName>
    </recommendedName>
</protein>
<dbReference type="GeneID" id="17303247"/>
<reference evidence="3" key="3">
    <citation type="submission" date="2016-03" db="UniProtKB">
        <authorList>
            <consortium name="EnsemblProtists"/>
        </authorList>
    </citation>
    <scope>IDENTIFICATION</scope>
</reference>
<dbReference type="InterPro" id="IPR001202">
    <property type="entry name" value="WW_dom"/>
</dbReference>
<evidence type="ECO:0000313" key="4">
    <source>
        <dbReference type="Proteomes" id="UP000011087"/>
    </source>
</evidence>
<dbReference type="Pfam" id="PF00397">
    <property type="entry name" value="WW"/>
    <property type="match status" value="1"/>
</dbReference>
<feature type="domain" description="WW" evidence="1">
    <location>
        <begin position="24"/>
        <end position="57"/>
    </location>
</feature>